<dbReference type="EMBL" id="FOGK01000001">
    <property type="protein sequence ID" value="SER07830.1"/>
    <property type="molecule type" value="Genomic_DNA"/>
</dbReference>
<dbReference type="InterPro" id="IPR027994">
    <property type="entry name" value="WxL_dom"/>
</dbReference>
<dbReference type="Proteomes" id="UP000182818">
    <property type="component" value="Unassembled WGS sequence"/>
</dbReference>
<organism evidence="5 7">
    <name type="scientific">Pediococcus ethanolidurans</name>
    <dbReference type="NCBI Taxonomy" id="319653"/>
    <lineage>
        <taxon>Bacteria</taxon>
        <taxon>Bacillati</taxon>
        <taxon>Bacillota</taxon>
        <taxon>Bacilli</taxon>
        <taxon>Lactobacillales</taxon>
        <taxon>Lactobacillaceae</taxon>
        <taxon>Pediococcus</taxon>
    </lineage>
</organism>
<feature type="signal peptide" evidence="2">
    <location>
        <begin position="1"/>
        <end position="31"/>
    </location>
</feature>
<dbReference type="Gene3D" id="2.60.40.10">
    <property type="entry name" value="Immunoglobulins"/>
    <property type="match status" value="1"/>
</dbReference>
<dbReference type="InterPro" id="IPR013783">
    <property type="entry name" value="Ig-like_fold"/>
</dbReference>
<name>A0A0R2K6U2_9LACO</name>
<dbReference type="AlphaFoldDB" id="A0A0R2K6U2"/>
<evidence type="ECO:0000256" key="1">
    <source>
        <dbReference type="SAM" id="MobiDB-lite"/>
    </source>
</evidence>
<feature type="compositionally biased region" description="Low complexity" evidence="1">
    <location>
        <begin position="205"/>
        <end position="280"/>
    </location>
</feature>
<keyword evidence="2" id="KW-0732">Signal</keyword>
<evidence type="ECO:0000313" key="7">
    <source>
        <dbReference type="Proteomes" id="UP000051749"/>
    </source>
</evidence>
<dbReference type="InterPro" id="IPR041033">
    <property type="entry name" value="SpaA_PFL_dom_1"/>
</dbReference>
<keyword evidence="8" id="KW-1185">Reference proteome</keyword>
<feature type="domain" description="SpaA-like prealbumin fold" evidence="4">
    <location>
        <begin position="664"/>
        <end position="758"/>
    </location>
</feature>
<accession>A0A0R2K6U2</accession>
<feature type="region of interest" description="Disordered" evidence="1">
    <location>
        <begin position="205"/>
        <end position="331"/>
    </location>
</feature>
<feature type="domain" description="WxL" evidence="3">
    <location>
        <begin position="1012"/>
        <end position="1243"/>
    </location>
</feature>
<evidence type="ECO:0000259" key="3">
    <source>
        <dbReference type="Pfam" id="PF13731"/>
    </source>
</evidence>
<dbReference type="PATRIC" id="fig|319653.3.peg.1768"/>
<dbReference type="GeneID" id="76043117"/>
<protein>
    <submittedName>
        <fullName evidence="6">WxL domain surface cell wall-binding</fullName>
    </submittedName>
</protein>
<dbReference type="EMBL" id="JQBY01000005">
    <property type="protein sequence ID" value="KRN83029.1"/>
    <property type="molecule type" value="Genomic_DNA"/>
</dbReference>
<evidence type="ECO:0000259" key="4">
    <source>
        <dbReference type="Pfam" id="PF17802"/>
    </source>
</evidence>
<feature type="compositionally biased region" description="Polar residues" evidence="1">
    <location>
        <begin position="281"/>
        <end position="307"/>
    </location>
</feature>
<sequence>MDAKKKKKLWSRGIQILATLCLLLGNFTSLSQLENVDADTNGAAVSLTEISGLTNNKAKPNSTLKFQLNNLSNQKNGVSVHLPGSLKFDENQTKSLLAQVENENVSVSKNVNENNSIVTSLTTSKMVIKYNENSQNVSFKWLDSAKNSSSTTNSSSSEVSFGPLYGVFAVTTSASQAMVTLTPKANGIAGTSFSFSVGATAIESSKASSSGSSSSSSSSSNSSSNTNSSSSSVVKNSGSSSSQNSSQNVSSSKEQTSTENTNTDTTQTTDDTETGNTDGQVATTIEGNHPLNTGNIDTTLTETNQVAEQEVNEADTKQARTTSEITNSVGTANKPFSTNAAVNKLVQDPSTVIAKQSASFYALMDATAVSASSYTVKVVGPDGTTPVSGAKLVLGYHVQDGSSTSKANNFSTVLTTNDSGTTTFDPTSSSNGNTSGYTNYYTGSPNDTFTVIDGSVAYLPPLNLNSIGLTFGTDRKMVLQTSGVNAATKAYLDANFNTASHQIDNTPASISSDGRTLTIRLYAAPKVQVINGATGEGIPNVGFKFEGTVNTSTISYASGFTANTGVAGSFGVTGTDGMADTEWTSVATNTYSGINLNGALTAAGLSNDYIPLSDRYRFQFNSDGTVSLYKVGTYTQPGTALSIVDSAGNTVTSGEILRITIYETIHINKIDKDSSAGLANSAFTLTDTTPDSGYTGTSATGDTVATDSSGATSIVPPGVNTSTNSDASITKVHTYKLVEKTAPTGYALNKNTYYFKYSLKAGVTGVSSDGSTYSTSATPDGILTVKSGKLQFADQSSTQIKAVDTSGNPIQGINFTLSNGSKSKTYTTDNGGVAVTPTATLPSGSSSASYTLTTDASTAGYTNNAPYTVAYSTGYKSVTTGDTLIKVDGNGGLVVTLVRQYVKVVDVTTGQPISGGVYRVTVMSGTTSLGSYETATLPTSGQDLLTNMATKTNAKITPGQVYTIQIQELTTPTGYTPNKDPYKLYYSTDKGFSGNSDGSATDYMNSDNKLGTSGGNVTYYYTALASTTDPIDPDDPSLPGGTNNPGTGSKGLLTLDNVPANLNFGDQEIDYTKDNEYNFNTSTDQNDSSIAQYTDPSTGLPTNTLTSVANATGSNKNKVFTQVTDHRSGNQNWKVTVEGTALSTADNSTIDGAELIFNGLAQKLDSTGKSWTTTGINMTSGKTILNLGGGSQDLMTATNSTSGTYQDAFSTEGIKLKIPSGSESIKPDTGYKSDVTWTLTDGPA</sequence>
<evidence type="ECO:0000313" key="6">
    <source>
        <dbReference type="EMBL" id="SER07830.1"/>
    </source>
</evidence>
<comment type="caution">
    <text evidence="5">The sequence shown here is derived from an EMBL/GenBank/DDBJ whole genome shotgun (WGS) entry which is preliminary data.</text>
</comment>
<feature type="chain" id="PRO_5038617106" evidence="2">
    <location>
        <begin position="32"/>
        <end position="1244"/>
    </location>
</feature>
<evidence type="ECO:0000313" key="5">
    <source>
        <dbReference type="EMBL" id="KRN83029.1"/>
    </source>
</evidence>
<evidence type="ECO:0000256" key="2">
    <source>
        <dbReference type="SAM" id="SignalP"/>
    </source>
</evidence>
<proteinExistence type="predicted"/>
<dbReference type="OrthoDB" id="2216808at2"/>
<dbReference type="STRING" id="319653.SAMN04487973_101234"/>
<dbReference type="Proteomes" id="UP000051749">
    <property type="component" value="Unassembled WGS sequence"/>
</dbReference>
<gene>
    <name evidence="5" type="ORF">IV87_GL001739</name>
    <name evidence="6" type="ORF">SAMN04487973_101234</name>
</gene>
<feature type="region of interest" description="Disordered" evidence="1">
    <location>
        <begin position="1028"/>
        <end position="1049"/>
    </location>
</feature>
<dbReference type="Pfam" id="PF17802">
    <property type="entry name" value="SpaA"/>
    <property type="match status" value="1"/>
</dbReference>
<reference evidence="6 8" key="2">
    <citation type="submission" date="2016-10" db="EMBL/GenBank/DDBJ databases">
        <authorList>
            <person name="Varghese N."/>
            <person name="Submissions S."/>
        </authorList>
    </citation>
    <scope>NUCLEOTIDE SEQUENCE [LARGE SCALE GENOMIC DNA]</scope>
    <source>
        <strain evidence="6 8">CGMCC 1.3889</strain>
    </source>
</reference>
<reference evidence="5 7" key="1">
    <citation type="journal article" date="2015" name="Genome Announc.">
        <title>Expanding the biotechnology potential of lactobacilli through comparative genomics of 213 strains and associated genera.</title>
        <authorList>
            <person name="Sun Z."/>
            <person name="Harris H.M."/>
            <person name="McCann A."/>
            <person name="Guo C."/>
            <person name="Argimon S."/>
            <person name="Zhang W."/>
            <person name="Yang X."/>
            <person name="Jeffery I.B."/>
            <person name="Cooney J.C."/>
            <person name="Kagawa T.F."/>
            <person name="Liu W."/>
            <person name="Song Y."/>
            <person name="Salvetti E."/>
            <person name="Wrobel A."/>
            <person name="Rasinkangas P."/>
            <person name="Parkhill J."/>
            <person name="Rea M.C."/>
            <person name="O'Sullivan O."/>
            <person name="Ritari J."/>
            <person name="Douillard F.P."/>
            <person name="Paul Ross R."/>
            <person name="Yang R."/>
            <person name="Briner A.E."/>
            <person name="Felis G.E."/>
            <person name="de Vos W.M."/>
            <person name="Barrangou R."/>
            <person name="Klaenhammer T.R."/>
            <person name="Caufield P.W."/>
            <person name="Cui Y."/>
            <person name="Zhang H."/>
            <person name="O'Toole P.W."/>
        </authorList>
    </citation>
    <scope>NUCLEOTIDE SEQUENCE [LARGE SCALE GENOMIC DNA]</scope>
    <source>
        <strain evidence="5 7">DSM 22301</strain>
    </source>
</reference>
<feature type="compositionally biased region" description="Polar residues" evidence="1">
    <location>
        <begin position="319"/>
        <end position="331"/>
    </location>
</feature>
<evidence type="ECO:0000313" key="8">
    <source>
        <dbReference type="Proteomes" id="UP000182818"/>
    </source>
</evidence>
<dbReference type="RefSeq" id="WP_057805468.1">
    <property type="nucleotide sequence ID" value="NZ_BJYP01000003.1"/>
</dbReference>
<dbReference type="Pfam" id="PF13731">
    <property type="entry name" value="WxL"/>
    <property type="match status" value="1"/>
</dbReference>